<dbReference type="STRING" id="1104324.P186_2218"/>
<evidence type="ECO:0000256" key="2">
    <source>
        <dbReference type="ARBA" id="ARBA00022705"/>
    </source>
</evidence>
<dbReference type="Proteomes" id="UP000005867">
    <property type="component" value="Chromosome"/>
</dbReference>
<evidence type="ECO:0000256" key="4">
    <source>
        <dbReference type="HAMAP-Rule" id="MF_00317"/>
    </source>
</evidence>
<dbReference type="GO" id="GO:0006275">
    <property type="term" value="P:regulation of DNA replication"/>
    <property type="evidence" value="ECO:0007669"/>
    <property type="project" value="UniProtKB-UniRule"/>
</dbReference>
<evidence type="ECO:0000313" key="7">
    <source>
        <dbReference type="EMBL" id="AET33610.1"/>
    </source>
</evidence>
<evidence type="ECO:0000256" key="3">
    <source>
        <dbReference type="ARBA" id="ARBA00023125"/>
    </source>
</evidence>
<dbReference type="HOGENOM" id="CLU_043978_1_0_2"/>
<dbReference type="Pfam" id="PF00705">
    <property type="entry name" value="PCNA_N"/>
    <property type="match status" value="1"/>
</dbReference>
<keyword evidence="2 4" id="KW-0235">DNA replication</keyword>
<dbReference type="InterPro" id="IPR022649">
    <property type="entry name" value="Pr_cel_nuc_antig_C"/>
</dbReference>
<evidence type="ECO:0000259" key="5">
    <source>
        <dbReference type="Pfam" id="PF00705"/>
    </source>
</evidence>
<comment type="similarity">
    <text evidence="1 4">Belongs to the PCNA family.</text>
</comment>
<dbReference type="SUPFAM" id="SSF55979">
    <property type="entry name" value="DNA clamp"/>
    <property type="match status" value="2"/>
</dbReference>
<dbReference type="Pfam" id="PF02747">
    <property type="entry name" value="PCNA_C"/>
    <property type="match status" value="1"/>
</dbReference>
<dbReference type="GO" id="GO:0006272">
    <property type="term" value="P:leading strand elongation"/>
    <property type="evidence" value="ECO:0007669"/>
    <property type="project" value="TreeGrafter"/>
</dbReference>
<dbReference type="PANTHER" id="PTHR11352">
    <property type="entry name" value="PROLIFERATING CELL NUCLEAR ANTIGEN"/>
    <property type="match status" value="1"/>
</dbReference>
<dbReference type="PANTHER" id="PTHR11352:SF0">
    <property type="entry name" value="PROLIFERATING CELL NUCLEAR ANTIGEN"/>
    <property type="match status" value="1"/>
</dbReference>
<dbReference type="AlphaFoldDB" id="G7VBB3"/>
<reference evidence="7 8" key="1">
    <citation type="journal article" date="2012" name="J. Bacteriol.">
        <title>Complete genome sequence of strain 1860, a crenarchaeon of the genus pyrobaculum able to grow with various electron acceptors.</title>
        <authorList>
            <person name="Mardanov A.V."/>
            <person name="Gumerov V.M."/>
            <person name="Slobodkina G.B."/>
            <person name="Beletsky A.V."/>
            <person name="Bonch-Osmolovskaya E.A."/>
            <person name="Ravin N.V."/>
            <person name="Skryabin K.G."/>
        </authorList>
    </citation>
    <scope>NUCLEOTIDE SEQUENCE [LARGE SCALE GENOMIC DNA]</scope>
    <source>
        <strain evidence="7 8">1860</strain>
    </source>
</reference>
<feature type="domain" description="Proliferating cell nuclear antigen PCNA C-terminal" evidence="6">
    <location>
        <begin position="150"/>
        <end position="252"/>
    </location>
</feature>
<keyword evidence="3 4" id="KW-0238">DNA-binding</keyword>
<dbReference type="OrthoDB" id="14749at2157"/>
<dbReference type="InterPro" id="IPR022648">
    <property type="entry name" value="Pr_cel_nuc_antig_N"/>
</dbReference>
<feature type="domain" description="Proliferating cell nuclear antigen PCNA N-terminal" evidence="5">
    <location>
        <begin position="17"/>
        <end position="104"/>
    </location>
</feature>
<gene>
    <name evidence="4" type="primary">pcn</name>
    <name evidence="7" type="ORF">P186_2218</name>
</gene>
<proteinExistence type="inferred from homology"/>
<dbReference type="EMBL" id="CP003098">
    <property type="protein sequence ID" value="AET33610.1"/>
    <property type="molecule type" value="Genomic_DNA"/>
</dbReference>
<dbReference type="NCBIfam" id="NF002221">
    <property type="entry name" value="PRK01115.1-4"/>
    <property type="match status" value="1"/>
</dbReference>
<dbReference type="InterPro" id="IPR000730">
    <property type="entry name" value="Pr_cel_nuc_antig"/>
</dbReference>
<evidence type="ECO:0000256" key="1">
    <source>
        <dbReference type="ARBA" id="ARBA00010462"/>
    </source>
</evidence>
<evidence type="ECO:0000259" key="6">
    <source>
        <dbReference type="Pfam" id="PF02747"/>
    </source>
</evidence>
<dbReference type="eggNOG" id="arCOG00488">
    <property type="taxonomic scope" value="Archaea"/>
</dbReference>
<evidence type="ECO:0000313" key="8">
    <source>
        <dbReference type="Proteomes" id="UP000005867"/>
    </source>
</evidence>
<dbReference type="CDD" id="cd00577">
    <property type="entry name" value="PCNA"/>
    <property type="match status" value="1"/>
</dbReference>
<comment type="function">
    <text evidence="4">Sliding clamp subunit that acts as a moving platform for DNA processing. Responsible for tethering the catalytic subunit of DNA polymerase and other proteins to DNA during high-speed replication.</text>
</comment>
<dbReference type="Gene3D" id="3.70.10.10">
    <property type="match status" value="1"/>
</dbReference>
<dbReference type="GeneID" id="11593822"/>
<dbReference type="RefSeq" id="WP_014289435.1">
    <property type="nucleotide sequence ID" value="NC_016645.1"/>
</dbReference>
<name>G7VBB3_9CREN</name>
<dbReference type="GO" id="GO:0030337">
    <property type="term" value="F:DNA polymerase processivity factor activity"/>
    <property type="evidence" value="ECO:0007669"/>
    <property type="project" value="UniProtKB-UniRule"/>
</dbReference>
<sequence length="256" mass="28492">MSARALFPKGKEPRYAFEVLIKMLPEAVLSFSSDGITLKALDPTKTTLFDLRFNATALEDYLVEEETKVGLIFTTIKDVIKRVGATEKLELEVDRERNRFSLYIYPKRGKDAGLIRRFSFPIVQVVEEEIPELAVSFDASFEIDSDVLDDTLSMVAGVSDWVQIAVAPEKVSLRGVGEGGKASETELGFDSESVFNISAEEPVSGKYTVEMLRDINSKMKSISKRVRVELSSGKPIKLTYEFTTGTFVVIVAPRVD</sequence>
<dbReference type="KEGG" id="pyr:P186_2218"/>
<accession>G7VBB3</accession>
<dbReference type="HAMAP" id="MF_00317">
    <property type="entry name" value="DNApol_clamp_arch"/>
    <property type="match status" value="1"/>
</dbReference>
<protein>
    <recommendedName>
        <fullName evidence="4">DNA polymerase sliding clamp</fullName>
    </recommendedName>
    <alternativeName>
        <fullName evidence="4">Proliferating cell nuclear antigen homolog</fullName>
        <shortName evidence="4">PCNA</shortName>
    </alternativeName>
</protein>
<organism evidence="7 8">
    <name type="scientific">Pyrobaculum ferrireducens</name>
    <dbReference type="NCBI Taxonomy" id="1104324"/>
    <lineage>
        <taxon>Archaea</taxon>
        <taxon>Thermoproteota</taxon>
        <taxon>Thermoprotei</taxon>
        <taxon>Thermoproteales</taxon>
        <taxon>Thermoproteaceae</taxon>
        <taxon>Pyrobaculum</taxon>
    </lineage>
</organism>
<keyword evidence="8" id="KW-1185">Reference proteome</keyword>
<dbReference type="GO" id="GO:0003677">
    <property type="term" value="F:DNA binding"/>
    <property type="evidence" value="ECO:0007669"/>
    <property type="project" value="UniProtKB-UniRule"/>
</dbReference>
<comment type="subunit">
    <text evidence="4">Homotrimer. The subunits circularize to form a toroid; DNA passes through its center. Replication factor C (RFC) is required to load the toroid on the DNA.</text>
</comment>
<dbReference type="InterPro" id="IPR046938">
    <property type="entry name" value="DNA_clamp_sf"/>
</dbReference>